<comment type="caution">
    <text evidence="1">The sequence shown here is derived from an EMBL/GenBank/DDBJ whole genome shotgun (WGS) entry which is preliminary data.</text>
</comment>
<dbReference type="EMBL" id="BARV01013744">
    <property type="protein sequence ID" value="GAI25757.1"/>
    <property type="molecule type" value="Genomic_DNA"/>
</dbReference>
<gene>
    <name evidence="1" type="ORF">S06H3_24582</name>
</gene>
<sequence length="101" mass="11509">FLAGRMEFPALTHGLNRYTTSSETELVEKNHAYNLEIIGRWLSGEADAAVLLNWREELVKDNKAELIGFIEGKLEVHYVLVATLENAHHSGQTLEIYLRKD</sequence>
<protein>
    <submittedName>
        <fullName evidence="1">Uncharacterized protein</fullName>
    </submittedName>
</protein>
<evidence type="ECO:0000313" key="1">
    <source>
        <dbReference type="EMBL" id="GAI25757.1"/>
    </source>
</evidence>
<organism evidence="1">
    <name type="scientific">marine sediment metagenome</name>
    <dbReference type="NCBI Taxonomy" id="412755"/>
    <lineage>
        <taxon>unclassified sequences</taxon>
        <taxon>metagenomes</taxon>
        <taxon>ecological metagenomes</taxon>
    </lineage>
</organism>
<accession>X1M2C9</accession>
<feature type="non-terminal residue" evidence="1">
    <location>
        <position position="1"/>
    </location>
</feature>
<dbReference type="AlphaFoldDB" id="X1M2C9"/>
<name>X1M2C9_9ZZZZ</name>
<reference evidence="1" key="1">
    <citation type="journal article" date="2014" name="Front. Microbiol.">
        <title>High frequency of phylogenetically diverse reductive dehalogenase-homologous genes in deep subseafloor sedimentary metagenomes.</title>
        <authorList>
            <person name="Kawai M."/>
            <person name="Futagami T."/>
            <person name="Toyoda A."/>
            <person name="Takaki Y."/>
            <person name="Nishi S."/>
            <person name="Hori S."/>
            <person name="Arai W."/>
            <person name="Tsubouchi T."/>
            <person name="Morono Y."/>
            <person name="Uchiyama I."/>
            <person name="Ito T."/>
            <person name="Fujiyama A."/>
            <person name="Inagaki F."/>
            <person name="Takami H."/>
        </authorList>
    </citation>
    <scope>NUCLEOTIDE SEQUENCE</scope>
    <source>
        <strain evidence="1">Expedition CK06-06</strain>
    </source>
</reference>
<proteinExistence type="predicted"/>